<evidence type="ECO:0000313" key="2">
    <source>
        <dbReference type="Proteomes" id="UP000019365"/>
    </source>
</evidence>
<dbReference type="PANTHER" id="PTHR43434">
    <property type="entry name" value="PHOSPHOGLYCOLATE PHOSPHATASE"/>
    <property type="match status" value="1"/>
</dbReference>
<proteinExistence type="predicted"/>
<dbReference type="EMBL" id="ATAX01000028">
    <property type="protein sequence ID" value="EWM53147.1"/>
    <property type="molecule type" value="Genomic_DNA"/>
</dbReference>
<name>W7UXQ5_RUMFL</name>
<dbReference type="AlphaFoldDB" id="W7UXQ5"/>
<dbReference type="Pfam" id="PF13419">
    <property type="entry name" value="HAD_2"/>
    <property type="match status" value="1"/>
</dbReference>
<dbReference type="InterPro" id="IPR050155">
    <property type="entry name" value="HAD-like_hydrolase_sf"/>
</dbReference>
<sequence length="217" mass="24787">MKKGLIFDMDGTLWDSSENVAASWTEKIRELDCGLPYITRKDIMNVMGLTMDRIADILFSSIPAEKRMEVLDLCCKNENLYLAKHGGVLYPDLEKTFIRLKKDYHLYIVSNCQSGYIETFLEHYGFGKYFDDIECYGNNLMEKGENIALVVKRNNLDKAWYVGDIQGDHDSAVKAGIGFIHAAYGFGKIKQTVPELKKFSDLPQLMKKLSQDTDKQV</sequence>
<dbReference type="SFLD" id="SFLDG01129">
    <property type="entry name" value="C1.5:_HAD__Beta-PGM__Phosphata"/>
    <property type="match status" value="1"/>
</dbReference>
<comment type="caution">
    <text evidence="1">The sequence shown here is derived from an EMBL/GenBank/DDBJ whole genome shotgun (WGS) entry which is preliminary data.</text>
</comment>
<dbReference type="GO" id="GO:0008967">
    <property type="term" value="F:phosphoglycolate phosphatase activity"/>
    <property type="evidence" value="ECO:0007669"/>
    <property type="project" value="TreeGrafter"/>
</dbReference>
<dbReference type="Gene3D" id="3.40.50.1000">
    <property type="entry name" value="HAD superfamily/HAD-like"/>
    <property type="match status" value="1"/>
</dbReference>
<dbReference type="Proteomes" id="UP000019365">
    <property type="component" value="Unassembled WGS sequence"/>
</dbReference>
<reference evidence="1 2" key="1">
    <citation type="journal article" date="2014" name="PLoS ONE">
        <title>Rumen cellulosomics: divergent fiber-degrading strategies revealed by comparative genome-wide analysis of six ruminococcal strains.</title>
        <authorList>
            <person name="Dassa B."/>
            <person name="Borovok I."/>
            <person name="Ruimy-Israeli V."/>
            <person name="Lamed R."/>
            <person name="Flint H.J."/>
            <person name="Duncan S.H."/>
            <person name="Henrissat B."/>
            <person name="Coutinho P."/>
            <person name="Morrison M."/>
            <person name="Mosoni P."/>
            <person name="Yeoman C.J."/>
            <person name="White B.A."/>
            <person name="Bayer E.A."/>
        </authorList>
    </citation>
    <scope>NUCLEOTIDE SEQUENCE [LARGE SCALE GENOMIC DNA]</scope>
    <source>
        <strain evidence="1 2">007c</strain>
    </source>
</reference>
<keyword evidence="2" id="KW-1185">Reference proteome</keyword>
<evidence type="ECO:0000313" key="1">
    <source>
        <dbReference type="EMBL" id="EWM53147.1"/>
    </source>
</evidence>
<organism evidence="1 2">
    <name type="scientific">Ruminococcus flavefaciens 007c</name>
    <dbReference type="NCBI Taxonomy" id="1341157"/>
    <lineage>
        <taxon>Bacteria</taxon>
        <taxon>Bacillati</taxon>
        <taxon>Bacillota</taxon>
        <taxon>Clostridia</taxon>
        <taxon>Eubacteriales</taxon>
        <taxon>Oscillospiraceae</taxon>
        <taxon>Ruminococcus</taxon>
    </lineage>
</organism>
<dbReference type="eggNOG" id="COG0546">
    <property type="taxonomic scope" value="Bacteria"/>
</dbReference>
<dbReference type="Gene3D" id="1.10.150.240">
    <property type="entry name" value="Putative phosphatase, domain 2"/>
    <property type="match status" value="1"/>
</dbReference>
<accession>W7UXQ5</accession>
<dbReference type="RefSeq" id="WP_037300408.1">
    <property type="nucleotide sequence ID" value="NZ_ATAX01000028.1"/>
</dbReference>
<dbReference type="SFLD" id="SFLDS00003">
    <property type="entry name" value="Haloacid_Dehalogenase"/>
    <property type="match status" value="1"/>
</dbReference>
<dbReference type="InterPro" id="IPR023198">
    <property type="entry name" value="PGP-like_dom2"/>
</dbReference>
<gene>
    <name evidence="1" type="ORF">RF007C_16170</name>
</gene>
<dbReference type="InterPro" id="IPR023214">
    <property type="entry name" value="HAD_sf"/>
</dbReference>
<dbReference type="SUPFAM" id="SSF56784">
    <property type="entry name" value="HAD-like"/>
    <property type="match status" value="1"/>
</dbReference>
<dbReference type="PANTHER" id="PTHR43434:SF1">
    <property type="entry name" value="PHOSPHOGLYCOLATE PHOSPHATASE"/>
    <property type="match status" value="1"/>
</dbReference>
<evidence type="ECO:0008006" key="3">
    <source>
        <dbReference type="Google" id="ProtNLM"/>
    </source>
</evidence>
<protein>
    <recommendedName>
        <fullName evidence="3">HAD family hydrolase</fullName>
    </recommendedName>
</protein>
<dbReference type="InterPro" id="IPR041492">
    <property type="entry name" value="HAD_2"/>
</dbReference>
<dbReference type="OrthoDB" id="9792518at2"/>
<dbReference type="PATRIC" id="fig|1341157.4.peg.2632"/>
<dbReference type="GO" id="GO:0006281">
    <property type="term" value="P:DNA repair"/>
    <property type="evidence" value="ECO:0007669"/>
    <property type="project" value="TreeGrafter"/>
</dbReference>
<dbReference type="InterPro" id="IPR036412">
    <property type="entry name" value="HAD-like_sf"/>
</dbReference>